<dbReference type="AlphaFoldDB" id="A0A5C6CPX3"/>
<gene>
    <name evidence="10" type="primary">opuD</name>
    <name evidence="10" type="ORF">Pla52o_17620</name>
</gene>
<feature type="transmembrane region" description="Helical" evidence="9">
    <location>
        <begin position="162"/>
        <end position="180"/>
    </location>
</feature>
<keyword evidence="11" id="KW-1185">Reference proteome</keyword>
<feature type="transmembrane region" description="Helical" evidence="9">
    <location>
        <begin position="208"/>
        <end position="227"/>
    </location>
</feature>
<feature type="transmembrane region" description="Helical" evidence="9">
    <location>
        <begin position="247"/>
        <end position="267"/>
    </location>
</feature>
<feature type="transmembrane region" description="Helical" evidence="9">
    <location>
        <begin position="279"/>
        <end position="303"/>
    </location>
</feature>
<keyword evidence="4" id="KW-1003">Cell membrane</keyword>
<dbReference type="GO" id="GO:0051607">
    <property type="term" value="P:defense response to virus"/>
    <property type="evidence" value="ECO:0007669"/>
    <property type="project" value="UniProtKB-KW"/>
</dbReference>
<keyword evidence="7" id="KW-0051">Antiviral defense</keyword>
<evidence type="ECO:0000256" key="4">
    <source>
        <dbReference type="ARBA" id="ARBA00022475"/>
    </source>
</evidence>
<accession>A0A5C6CPX3</accession>
<evidence type="ECO:0000256" key="8">
    <source>
        <dbReference type="ARBA" id="ARBA00023136"/>
    </source>
</evidence>
<dbReference type="Proteomes" id="UP000316304">
    <property type="component" value="Unassembled WGS sequence"/>
</dbReference>
<dbReference type="PROSITE" id="PS01303">
    <property type="entry name" value="BCCT"/>
    <property type="match status" value="1"/>
</dbReference>
<dbReference type="RefSeq" id="WP_197169094.1">
    <property type="nucleotide sequence ID" value="NZ_SJPT01000002.1"/>
</dbReference>
<comment type="caution">
    <text evidence="10">The sequence shown here is derived from an EMBL/GenBank/DDBJ whole genome shotgun (WGS) entry which is preliminary data.</text>
</comment>
<dbReference type="InterPro" id="IPR013422">
    <property type="entry name" value="CRISPR-assoc_prot_Cas5_N"/>
</dbReference>
<feature type="transmembrane region" description="Helical" evidence="9">
    <location>
        <begin position="337"/>
        <end position="355"/>
    </location>
</feature>
<evidence type="ECO:0000256" key="1">
    <source>
        <dbReference type="ARBA" id="ARBA00004651"/>
    </source>
</evidence>
<dbReference type="InterPro" id="IPR000060">
    <property type="entry name" value="BCCT_transptr"/>
</dbReference>
<keyword evidence="5 9" id="KW-0812">Transmembrane</keyword>
<dbReference type="NCBIfam" id="TIGR02593">
    <property type="entry name" value="CRISPR_cas5"/>
    <property type="match status" value="1"/>
</dbReference>
<evidence type="ECO:0000256" key="3">
    <source>
        <dbReference type="ARBA" id="ARBA00022448"/>
    </source>
</evidence>
<protein>
    <submittedName>
        <fullName evidence="10">Glycine betaine transporter OpuD</fullName>
    </submittedName>
</protein>
<dbReference type="Pfam" id="PF02028">
    <property type="entry name" value="BCCT"/>
    <property type="match status" value="2"/>
</dbReference>
<proteinExistence type="inferred from homology"/>
<reference evidence="10 11" key="1">
    <citation type="submission" date="2019-02" db="EMBL/GenBank/DDBJ databases">
        <title>Deep-cultivation of Planctomycetes and their phenomic and genomic characterization uncovers novel biology.</title>
        <authorList>
            <person name="Wiegand S."/>
            <person name="Jogler M."/>
            <person name="Boedeker C."/>
            <person name="Pinto D."/>
            <person name="Vollmers J."/>
            <person name="Rivas-Marin E."/>
            <person name="Kohn T."/>
            <person name="Peeters S.H."/>
            <person name="Heuer A."/>
            <person name="Rast P."/>
            <person name="Oberbeckmann S."/>
            <person name="Bunk B."/>
            <person name="Jeske O."/>
            <person name="Meyerdierks A."/>
            <person name="Storesund J.E."/>
            <person name="Kallscheuer N."/>
            <person name="Luecker S."/>
            <person name="Lage O.M."/>
            <person name="Pohl T."/>
            <person name="Merkel B.J."/>
            <person name="Hornburger P."/>
            <person name="Mueller R.-W."/>
            <person name="Bruemmer F."/>
            <person name="Labrenz M."/>
            <person name="Spormann A.M."/>
            <person name="Op Den Camp H."/>
            <person name="Overmann J."/>
            <person name="Amann R."/>
            <person name="Jetten M.S.M."/>
            <person name="Mascher T."/>
            <person name="Medema M.H."/>
            <person name="Devos D.P."/>
            <person name="Kaster A.-K."/>
            <person name="Ovreas L."/>
            <person name="Rohde M."/>
            <person name="Galperin M.Y."/>
            <person name="Jogler C."/>
        </authorList>
    </citation>
    <scope>NUCLEOTIDE SEQUENCE [LARGE SCALE GENOMIC DNA]</scope>
    <source>
        <strain evidence="10 11">Pla52o</strain>
    </source>
</reference>
<keyword evidence="3" id="KW-0813">Transport</keyword>
<feature type="transmembrane region" description="Helical" evidence="9">
    <location>
        <begin position="21"/>
        <end position="43"/>
    </location>
</feature>
<organism evidence="10 11">
    <name type="scientific">Novipirellula galeiformis</name>
    <dbReference type="NCBI Taxonomy" id="2528004"/>
    <lineage>
        <taxon>Bacteria</taxon>
        <taxon>Pseudomonadati</taxon>
        <taxon>Planctomycetota</taxon>
        <taxon>Planctomycetia</taxon>
        <taxon>Pirellulales</taxon>
        <taxon>Pirellulaceae</taxon>
        <taxon>Novipirellula</taxon>
    </lineage>
</organism>
<dbReference type="NCBIfam" id="TIGR00842">
    <property type="entry name" value="bcct"/>
    <property type="match status" value="1"/>
</dbReference>
<name>A0A5C6CPX3_9BACT</name>
<dbReference type="PANTHER" id="PTHR30047">
    <property type="entry name" value="HIGH-AFFINITY CHOLINE TRANSPORT PROTEIN-RELATED"/>
    <property type="match status" value="1"/>
</dbReference>
<evidence type="ECO:0000256" key="9">
    <source>
        <dbReference type="SAM" id="Phobius"/>
    </source>
</evidence>
<feature type="transmembrane region" description="Helical" evidence="9">
    <location>
        <begin position="535"/>
        <end position="554"/>
    </location>
</feature>
<comment type="subcellular location">
    <subcellularLocation>
        <location evidence="1">Cell membrane</location>
        <topology evidence="1">Multi-pass membrane protein</topology>
    </subcellularLocation>
</comment>
<dbReference type="GO" id="GO:0022857">
    <property type="term" value="F:transmembrane transporter activity"/>
    <property type="evidence" value="ECO:0007669"/>
    <property type="project" value="InterPro"/>
</dbReference>
<dbReference type="PANTHER" id="PTHR30047:SF7">
    <property type="entry name" value="HIGH-AFFINITY CHOLINE TRANSPORT PROTEIN"/>
    <property type="match status" value="1"/>
</dbReference>
<dbReference type="EMBL" id="SJPT01000002">
    <property type="protein sequence ID" value="TWU25461.1"/>
    <property type="molecule type" value="Genomic_DNA"/>
</dbReference>
<evidence type="ECO:0000313" key="10">
    <source>
        <dbReference type="EMBL" id="TWU25461.1"/>
    </source>
</evidence>
<comment type="similarity">
    <text evidence="2">Belongs to the BCCT transporter (TC 2.A.15) family.</text>
</comment>
<feature type="transmembrane region" description="Helical" evidence="9">
    <location>
        <begin position="63"/>
        <end position="82"/>
    </location>
</feature>
<evidence type="ECO:0000256" key="2">
    <source>
        <dbReference type="ARBA" id="ARBA00005658"/>
    </source>
</evidence>
<dbReference type="InterPro" id="IPR018093">
    <property type="entry name" value="BCCT_CS"/>
</dbReference>
<keyword evidence="6 9" id="KW-1133">Transmembrane helix</keyword>
<keyword evidence="8 9" id="KW-0472">Membrane</keyword>
<dbReference type="GO" id="GO:0005886">
    <property type="term" value="C:plasma membrane"/>
    <property type="evidence" value="ECO:0007669"/>
    <property type="project" value="UniProtKB-SubCell"/>
</dbReference>
<evidence type="ECO:0000313" key="11">
    <source>
        <dbReference type="Proteomes" id="UP000316304"/>
    </source>
</evidence>
<evidence type="ECO:0000256" key="7">
    <source>
        <dbReference type="ARBA" id="ARBA00023118"/>
    </source>
</evidence>
<evidence type="ECO:0000256" key="5">
    <source>
        <dbReference type="ARBA" id="ARBA00022692"/>
    </source>
</evidence>
<feature type="transmembrane region" description="Helical" evidence="9">
    <location>
        <begin position="610"/>
        <end position="629"/>
    </location>
</feature>
<feature type="transmembrane region" description="Helical" evidence="9">
    <location>
        <begin position="103"/>
        <end position="123"/>
    </location>
</feature>
<feature type="transmembrane region" description="Helical" evidence="9">
    <location>
        <begin position="581"/>
        <end position="603"/>
    </location>
</feature>
<evidence type="ECO:0000256" key="6">
    <source>
        <dbReference type="ARBA" id="ARBA00022989"/>
    </source>
</evidence>
<sequence length="639" mass="69240">MINAQPKRAIRRRVLGVEIEAHPVVFPVSAIIVVGFVIATAAAPRRAMMLFDYLQTTIAEQFSWLYLAAMTGFLLFAIYLCFSRFGNILLGKDGERPEFSTMTWFAMLFSAGMGIGMLFFGVAEPMLHFVDPPNLRNGVIANAESLAAARGAMGITLFHWCLHPWALYSLVGVSLAYFSFRRGMPLSFRSVFYPLLGKRIDGWLGDSIDILSVVATLFGLATSLGLGAKQINAGLSYVFGLPQSTTVQIILIACITMLAVGSLLSGLHVGVRRLSELNMVLAGSLLVFLFVAGPTVYLLGAVVDNAGAYAERLPHASFWTASYAESSKSDWLASWTLFYWGWWIAWSPFVGMFIARVSRGRTIREFITGVLLVPSGVAIVWLTGFGNTAMHQEIYKSLDPHAATITNFYDYTPQQYDVQIIDPASGLPQSEDGAWLIGATANGVASPQGVQMRQSPSGLLTKSGNAVEYVRGVLVHAGTWTPYHPTVEERFHGPFKSEHASLSLSGYLTEPVLTSSHRSKVDTSATAMFVMLRSYPFPTVTALLGVLCVILFFVTSSDSASLVADIIASGGSPNPTVGTRLFWGILEGVLASVLLLAGGLKALQTGSITIGLPFCVLIILMCISLLKALREEVDAPEIR</sequence>